<dbReference type="Proteomes" id="UP000244140">
    <property type="component" value="Unassembled WGS sequence"/>
</dbReference>
<comment type="similarity">
    <text evidence="2">Belongs to the MgtC/SapB family.</text>
</comment>
<dbReference type="EMBL" id="CP060804">
    <property type="protein sequence ID" value="QNP38963.1"/>
    <property type="molecule type" value="Genomic_DNA"/>
</dbReference>
<dbReference type="Proteomes" id="UP001221642">
    <property type="component" value="Chromosome"/>
</dbReference>
<name>A0A1B4XLQ8_ENTFL</name>
<evidence type="ECO:0000313" key="20">
    <source>
        <dbReference type="Proteomes" id="UP000254396"/>
    </source>
</evidence>
<evidence type="ECO:0000313" key="25">
    <source>
        <dbReference type="Proteomes" id="UP000516122"/>
    </source>
</evidence>
<keyword evidence="4 7" id="KW-0812">Transmembrane</keyword>
<evidence type="ECO:0000313" key="24">
    <source>
        <dbReference type="Proteomes" id="UP000429730"/>
    </source>
</evidence>
<keyword evidence="5 7" id="KW-1133">Transmembrane helix</keyword>
<reference evidence="12 25" key="6">
    <citation type="submission" date="2020-08" db="EMBL/GenBank/DDBJ databases">
        <title>Enterococcus faecalis SF28073 genome assembly.</title>
        <authorList>
            <person name="Duerkop B.A."/>
            <person name="Johnson C.N."/>
        </authorList>
    </citation>
    <scope>NUCLEOTIDE SEQUENCE [LARGE SCALE GENOMIC DNA]</scope>
    <source>
        <strain evidence="12 25">SF28073</strain>
    </source>
</reference>
<dbReference type="InterPro" id="IPR049177">
    <property type="entry name" value="MgtC_SapB_SrpB_YhiD_N"/>
</dbReference>
<dbReference type="EMBL" id="WVTJ01000010">
    <property type="protein sequence ID" value="MXS52525.1"/>
    <property type="molecule type" value="Genomic_DNA"/>
</dbReference>
<evidence type="ECO:0000313" key="17">
    <source>
        <dbReference type="EMBL" id="WEH22041.1"/>
    </source>
</evidence>
<dbReference type="GO" id="GO:0005886">
    <property type="term" value="C:plasma membrane"/>
    <property type="evidence" value="ECO:0007669"/>
    <property type="project" value="UniProtKB-SubCell"/>
</dbReference>
<evidence type="ECO:0000256" key="4">
    <source>
        <dbReference type="ARBA" id="ARBA00022692"/>
    </source>
</evidence>
<feature type="transmembrane region" description="Helical" evidence="7">
    <location>
        <begin position="46"/>
        <end position="66"/>
    </location>
</feature>
<feature type="transmembrane region" description="Helical" evidence="7">
    <location>
        <begin position="14"/>
        <end position="34"/>
    </location>
</feature>
<evidence type="ECO:0000313" key="19">
    <source>
        <dbReference type="Proteomes" id="UP000244140"/>
    </source>
</evidence>
<evidence type="ECO:0000256" key="6">
    <source>
        <dbReference type="ARBA" id="ARBA00023136"/>
    </source>
</evidence>
<evidence type="ECO:0000313" key="27">
    <source>
        <dbReference type="Proteomes" id="UP001222182"/>
    </source>
</evidence>
<evidence type="ECO:0000256" key="1">
    <source>
        <dbReference type="ARBA" id="ARBA00004651"/>
    </source>
</evidence>
<reference evidence="15 23" key="4">
    <citation type="submission" date="2019-02" db="EMBL/GenBank/DDBJ databases">
        <title>From farm to fork: dissemination of Tn554::fexA-optrA in linezolid-resistant Enterococcus faecalis clones from chicken feces and meat in Tunisia.</title>
        <authorList>
            <person name="Tedim A.P."/>
            <person name="Elghaieb H."/>
            <person name="Abbassi M.S."/>
            <person name="Novais C."/>
            <person name="Hassen A."/>
            <person name="Peixe L."/>
            <person name="Freitas A.R."/>
        </authorList>
    </citation>
    <scope>NUCLEOTIDE SEQUENCE [LARGE SCALE GENOMIC DNA]</scope>
    <source>
        <strain evidence="15 23">728T</strain>
    </source>
</reference>
<accession>A0A1B4XLQ8</accession>
<dbReference type="AlphaFoldDB" id="A0A1B4XLQ8"/>
<evidence type="ECO:0000256" key="5">
    <source>
        <dbReference type="ARBA" id="ARBA00022989"/>
    </source>
</evidence>
<reference evidence="16 20" key="2">
    <citation type="submission" date="2018-06" db="EMBL/GenBank/DDBJ databases">
        <authorList>
            <consortium name="Pathogen Informatics"/>
            <person name="Doyle S."/>
        </authorList>
    </citation>
    <scope>NUCLEOTIDE SEQUENCE [LARGE SCALE GENOMIC DNA]</scope>
    <source>
        <strain evidence="16 20">NCTC13379</strain>
    </source>
</reference>
<evidence type="ECO:0000313" key="9">
    <source>
        <dbReference type="EMBL" id="MDN3191660.1"/>
    </source>
</evidence>
<evidence type="ECO:0000256" key="2">
    <source>
        <dbReference type="ARBA" id="ARBA00009298"/>
    </source>
</evidence>
<sequence length="239" mass="26267">MNSLKMIELSLTDVVIRMALAVVFGALIGLERSIKRKGFGISSNAILCLASCTISILQIQSVDILVDVVKQNSALASIISMDITRYGAQVISGVGFLGAGIIVFRERKVSGLTTAVMMWNVTIIGLVIGMGFLTIAFINLVATLLVLALAHFKRKTPLKRLQLIVKMKEPMIKESRLHEQLQASLEKGERLVELTLESEQEAVTAKISYVGKEDFWHSNLHHLLKEKGHVQSVSVTETI</sequence>
<evidence type="ECO:0000313" key="23">
    <source>
        <dbReference type="Proteomes" id="UP000292223"/>
    </source>
</evidence>
<dbReference type="Proteomes" id="UP000429730">
    <property type="component" value="Unassembled WGS sequence"/>
</dbReference>
<comment type="subcellular location">
    <subcellularLocation>
        <location evidence="1">Cell membrane</location>
        <topology evidence="1">Multi-pass membrane protein</topology>
    </subcellularLocation>
</comment>
<evidence type="ECO:0000259" key="8">
    <source>
        <dbReference type="Pfam" id="PF02308"/>
    </source>
</evidence>
<reference evidence="11 19" key="1">
    <citation type="submission" date="2018-04" db="EMBL/GenBank/DDBJ databases">
        <authorList>
            <person name="Van Tyne D."/>
        </authorList>
    </citation>
    <scope>NUCLEOTIDE SEQUENCE [LARGE SCALE GENOMIC DNA]</scope>
    <source>
        <strain evidence="11 19">B2535</strain>
    </source>
</reference>
<evidence type="ECO:0000313" key="12">
    <source>
        <dbReference type="EMBL" id="QNP38963.1"/>
    </source>
</evidence>
<reference evidence="9" key="7">
    <citation type="journal article" date="2023" name="Pathogens">
        <title>Prevalence of Enterococcus spp. and the Whole-Genome Characteristics of Enterococcus faecium and Enterococcus faecalis Strains Isolated from Free-Living Birds in Poland.</title>
        <authorList>
            <person name="Kwit R."/>
            <person name="Zajac M."/>
            <person name="Smialowska-Weglinska A."/>
            <person name="Skarzynska M."/>
            <person name="Bomba A."/>
            <person name="Lalak A."/>
            <person name="Skrzypiec E."/>
            <person name="Wojdat D."/>
            <person name="Koza W."/>
            <person name="Mikos-Wojewoda E."/>
            <person name="Pasim P."/>
            <person name="Skora M."/>
            <person name="Polak M."/>
            <person name="Wiacek J."/>
            <person name="Wasyl D."/>
        </authorList>
    </citation>
    <scope>NUCLEOTIDE SEQUENCE</scope>
    <source>
        <strain evidence="9">691B_2</strain>
    </source>
</reference>
<dbReference type="Proteomes" id="UP000292223">
    <property type="component" value="Unassembled WGS sequence"/>
</dbReference>
<dbReference type="RefSeq" id="WP_002361276.1">
    <property type="nucleotide sequence ID" value="NZ_AP017623.1"/>
</dbReference>
<dbReference type="EMBL" id="SEWT01000005">
    <property type="protein sequence ID" value="RYU32412.1"/>
    <property type="molecule type" value="Genomic_DNA"/>
</dbReference>
<reference evidence="10 24" key="5">
    <citation type="submission" date="2019-04" db="EMBL/GenBank/DDBJ databases">
        <title>Step-wise assembly of the neonatal virome modulated by breast feeding.</title>
        <authorList>
            <person name="Liang G."/>
            <person name="Bushman F."/>
        </authorList>
    </citation>
    <scope>NUCLEOTIDE SEQUENCE [LARGE SCALE GENOMIC DNA]</scope>
    <source>
        <strain evidence="10 24">E3754</strain>
    </source>
</reference>
<feature type="transmembrane region" description="Helical" evidence="7">
    <location>
        <begin position="86"/>
        <end position="104"/>
    </location>
</feature>
<dbReference type="EMBL" id="CP119159">
    <property type="protein sequence ID" value="WEH22041.1"/>
    <property type="molecule type" value="Genomic_DNA"/>
</dbReference>
<feature type="transmembrane region" description="Helical" evidence="7">
    <location>
        <begin position="135"/>
        <end position="152"/>
    </location>
</feature>
<evidence type="ECO:0000313" key="22">
    <source>
        <dbReference type="Proteomes" id="UP000281488"/>
    </source>
</evidence>
<dbReference type="EMBL" id="RKOR01000031">
    <property type="protein sequence ID" value="ROY48340.1"/>
    <property type="molecule type" value="Genomic_DNA"/>
</dbReference>
<dbReference type="EMBL" id="RKMZ01000003">
    <property type="protein sequence ID" value="ROX33477.1"/>
    <property type="molecule type" value="Genomic_DNA"/>
</dbReference>
<dbReference type="Proteomes" id="UP000516122">
    <property type="component" value="Chromosome"/>
</dbReference>
<evidence type="ECO:0000256" key="3">
    <source>
        <dbReference type="ARBA" id="ARBA00022475"/>
    </source>
</evidence>
<evidence type="ECO:0000313" key="18">
    <source>
        <dbReference type="EMBL" id="WER43412.1"/>
    </source>
</evidence>
<evidence type="ECO:0000313" key="14">
    <source>
        <dbReference type="EMBL" id="ROY48340.1"/>
    </source>
</evidence>
<dbReference type="Proteomes" id="UP000254396">
    <property type="component" value="Unassembled WGS sequence"/>
</dbReference>
<evidence type="ECO:0000313" key="13">
    <source>
        <dbReference type="EMBL" id="ROX33477.1"/>
    </source>
</evidence>
<dbReference type="Proteomes" id="UP000275941">
    <property type="component" value="Unassembled WGS sequence"/>
</dbReference>
<evidence type="ECO:0000313" key="15">
    <source>
        <dbReference type="EMBL" id="RYU32412.1"/>
    </source>
</evidence>
<gene>
    <name evidence="16" type="primary">sapB_2</name>
    <name evidence="11" type="ORF">DAI13_03760</name>
    <name evidence="13" type="ORF">EGW16_07420</name>
    <name evidence="14" type="ORF">EGW70_10615</name>
    <name evidence="15" type="ORF">EU507_08535</name>
    <name evidence="10" type="ORF">GTI81_07360</name>
    <name evidence="12" type="ORF">H9Q64_06735</name>
    <name evidence="16" type="ORF">NCTC13379_03067</name>
    <name evidence="18" type="ORF">P0083_03720</name>
    <name evidence="17" type="ORF">P0D81_13515</name>
    <name evidence="9" type="ORF">P0E79_04020</name>
</gene>
<evidence type="ECO:0000256" key="7">
    <source>
        <dbReference type="SAM" id="Phobius"/>
    </source>
</evidence>
<dbReference type="EMBL" id="UGIX01000001">
    <property type="protein sequence ID" value="STP68823.1"/>
    <property type="molecule type" value="Genomic_DNA"/>
</dbReference>
<evidence type="ECO:0000313" key="26">
    <source>
        <dbReference type="Proteomes" id="UP001221642"/>
    </source>
</evidence>
<dbReference type="EMBL" id="PZZH01000001">
    <property type="protein sequence ID" value="PTN76900.1"/>
    <property type="molecule type" value="Genomic_DNA"/>
</dbReference>
<dbReference type="PANTHER" id="PTHR33778">
    <property type="entry name" value="PROTEIN MGTC"/>
    <property type="match status" value="1"/>
</dbReference>
<evidence type="ECO:0000313" key="21">
    <source>
        <dbReference type="Proteomes" id="UP000275941"/>
    </source>
</evidence>
<reference evidence="18 27" key="9">
    <citation type="submission" date="2023-03" db="EMBL/GenBank/DDBJ databases">
        <title>Complete genome sequence of an Enterococcus faecalis urinary isolate.</title>
        <authorList>
            <person name="Brauer A.L."/>
            <person name="Armbruster C.E."/>
        </authorList>
    </citation>
    <scope>NUCLEOTIDE SEQUENCE [LARGE SCALE GENOMIC DNA]</scope>
    <source>
        <strain evidence="18 27">3143</strain>
    </source>
</reference>
<keyword evidence="3" id="KW-1003">Cell membrane</keyword>
<protein>
    <submittedName>
        <fullName evidence="16">Mg(2+) transport ATPase</fullName>
    </submittedName>
    <submittedName>
        <fullName evidence="15">MgtC/SapB family protein</fullName>
    </submittedName>
</protein>
<organism evidence="15 23">
    <name type="scientific">Enterococcus faecalis</name>
    <name type="common">Streptococcus faecalis</name>
    <dbReference type="NCBI Taxonomy" id="1351"/>
    <lineage>
        <taxon>Bacteria</taxon>
        <taxon>Bacillati</taxon>
        <taxon>Bacillota</taxon>
        <taxon>Bacilli</taxon>
        <taxon>Lactobacillales</taxon>
        <taxon>Enterococcaceae</taxon>
        <taxon>Enterococcus</taxon>
    </lineage>
</organism>
<reference evidence="21 22" key="3">
    <citation type="submission" date="2018-10" db="EMBL/GenBank/DDBJ databases">
        <title>Genotypes and phenotypes of Enterococci isolated from broiler chickens.</title>
        <authorList>
            <person name="Muhammad A.R."/>
            <person name="Diarra M.S."/>
        </authorList>
    </citation>
    <scope>NUCLEOTIDE SEQUENCE [LARGE SCALE GENOMIC DNA]</scope>
    <source>
        <strain evidence="13 22">LIT2 A36'</strain>
        <strain evidence="14 21">P7 C A21</strain>
    </source>
</reference>
<keyword evidence="6 7" id="KW-0472">Membrane</keyword>
<proteinExistence type="inferred from homology"/>
<reference evidence="9" key="10">
    <citation type="submission" date="2023-03" db="EMBL/GenBank/DDBJ databases">
        <authorList>
            <person name="Zajac M."/>
            <person name="Kwit R."/>
            <person name="Wasyl D."/>
        </authorList>
    </citation>
    <scope>NUCLEOTIDE SEQUENCE</scope>
    <source>
        <strain evidence="9">691B_2</strain>
    </source>
</reference>
<dbReference type="KEGG" id="ene:ENT_23420"/>
<dbReference type="InterPro" id="IPR003416">
    <property type="entry name" value="MgtC/SapB/SrpB/YhiD_fam"/>
</dbReference>
<reference evidence="17 26" key="8">
    <citation type="submission" date="2023-02" db="EMBL/GenBank/DDBJ databases">
        <title>Results of the 2020 Genomic Proficiency Test for the network of European Union Reference Laboratory for Antimicrobial Resistance assessing whole genome sequencing capacities.</title>
        <authorList>
            <person name="Hoffmann M."/>
            <person name="Luo Y."/>
            <person name="Sorensen L.H."/>
            <person name="Pedersen S.K."/>
            <person name="Hendriksen R.S."/>
        </authorList>
    </citation>
    <scope>NUCLEOTIDE SEQUENCE [LARGE SCALE GENOMIC DNA]</scope>
    <source>
        <strain evidence="17 26">GENOMIC22-006</strain>
    </source>
</reference>
<dbReference type="PANTHER" id="PTHR33778:SF1">
    <property type="entry name" value="MAGNESIUM TRANSPORTER YHID-RELATED"/>
    <property type="match status" value="1"/>
</dbReference>
<dbReference type="OrthoDB" id="9811198at2"/>
<feature type="domain" description="MgtC/SapB/SrpB/YhiD N-terminal" evidence="8">
    <location>
        <begin position="18"/>
        <end position="151"/>
    </location>
</feature>
<dbReference type="OMA" id="RMRTHTL"/>
<dbReference type="PRINTS" id="PR01837">
    <property type="entry name" value="MGTCSAPBPROT"/>
</dbReference>
<dbReference type="Proteomes" id="UP001173174">
    <property type="component" value="Unassembled WGS sequence"/>
</dbReference>
<dbReference type="GeneID" id="60893052"/>
<dbReference type="Proteomes" id="UP001222182">
    <property type="component" value="Chromosome"/>
</dbReference>
<evidence type="ECO:0000313" key="16">
    <source>
        <dbReference type="EMBL" id="STP68823.1"/>
    </source>
</evidence>
<evidence type="ECO:0000313" key="11">
    <source>
        <dbReference type="EMBL" id="PTN76900.1"/>
    </source>
</evidence>
<dbReference type="EMBL" id="CP119528">
    <property type="protein sequence ID" value="WER43412.1"/>
    <property type="molecule type" value="Genomic_DNA"/>
</dbReference>
<evidence type="ECO:0000313" key="10">
    <source>
        <dbReference type="EMBL" id="MXS52525.1"/>
    </source>
</evidence>
<dbReference type="Pfam" id="PF02308">
    <property type="entry name" value="MgtC"/>
    <property type="match status" value="1"/>
</dbReference>
<dbReference type="Proteomes" id="UP000281488">
    <property type="component" value="Unassembled WGS sequence"/>
</dbReference>
<dbReference type="EMBL" id="JAREWH010000002">
    <property type="protein sequence ID" value="MDN3191660.1"/>
    <property type="molecule type" value="Genomic_DNA"/>
</dbReference>